<dbReference type="SUPFAM" id="SSF51445">
    <property type="entry name" value="(Trans)glycosidases"/>
    <property type="match status" value="1"/>
</dbReference>
<keyword evidence="7" id="KW-0732">Signal</keyword>
<dbReference type="EMBL" id="JAXOVC010000006">
    <property type="protein sequence ID" value="KAK4499952.1"/>
    <property type="molecule type" value="Genomic_DNA"/>
</dbReference>
<evidence type="ECO:0000256" key="2">
    <source>
        <dbReference type="ARBA" id="ARBA00004196"/>
    </source>
</evidence>
<feature type="region of interest" description="Disordered" evidence="6">
    <location>
        <begin position="436"/>
        <end position="455"/>
    </location>
</feature>
<gene>
    <name evidence="9" type="ORF">PRZ48_008138</name>
</gene>
<evidence type="ECO:0000256" key="3">
    <source>
        <dbReference type="ARBA" id="ARBA00008773"/>
    </source>
</evidence>
<feature type="chain" id="PRO_5045121574" description="glucan endo-1,3-beta-D-glucosidase" evidence="7">
    <location>
        <begin position="20"/>
        <end position="581"/>
    </location>
</feature>
<evidence type="ECO:0000256" key="4">
    <source>
        <dbReference type="ARBA" id="ARBA00012780"/>
    </source>
</evidence>
<feature type="compositionally biased region" description="Polar residues" evidence="6">
    <location>
        <begin position="438"/>
        <end position="455"/>
    </location>
</feature>
<feature type="region of interest" description="Disordered" evidence="6">
    <location>
        <begin position="394"/>
        <end position="423"/>
    </location>
</feature>
<evidence type="ECO:0000256" key="6">
    <source>
        <dbReference type="SAM" id="MobiDB-lite"/>
    </source>
</evidence>
<dbReference type="InterPro" id="IPR017853">
    <property type="entry name" value="GH"/>
</dbReference>
<feature type="signal peptide" evidence="7">
    <location>
        <begin position="1"/>
        <end position="19"/>
    </location>
</feature>
<keyword evidence="5" id="KW-0378">Hydrolase</keyword>
<evidence type="ECO:0000256" key="1">
    <source>
        <dbReference type="ARBA" id="ARBA00000382"/>
    </source>
</evidence>
<feature type="domain" description="Ubiquitin 3 binding protein But2 C-terminal" evidence="8">
    <location>
        <begin position="430"/>
        <end position="571"/>
    </location>
</feature>
<accession>A0ABR0EEP0</accession>
<evidence type="ECO:0000256" key="7">
    <source>
        <dbReference type="SAM" id="SignalP"/>
    </source>
</evidence>
<comment type="caution">
    <text evidence="9">The sequence shown here is derived from an EMBL/GenBank/DDBJ whole genome shotgun (WGS) entry which is preliminary data.</text>
</comment>
<evidence type="ECO:0000313" key="10">
    <source>
        <dbReference type="Proteomes" id="UP001305779"/>
    </source>
</evidence>
<proteinExistence type="inferred from homology"/>
<evidence type="ECO:0000313" key="9">
    <source>
        <dbReference type="EMBL" id="KAK4499952.1"/>
    </source>
</evidence>
<dbReference type="EC" id="3.2.1.39" evidence="4"/>
<dbReference type="Proteomes" id="UP001305779">
    <property type="component" value="Unassembled WGS sequence"/>
</dbReference>
<dbReference type="PANTHER" id="PTHR16631">
    <property type="entry name" value="GLUCAN 1,3-BETA-GLUCOSIDASE"/>
    <property type="match status" value="1"/>
</dbReference>
<feature type="compositionally biased region" description="Low complexity" evidence="6">
    <location>
        <begin position="396"/>
        <end position="409"/>
    </location>
</feature>
<name>A0ABR0EEP0_ZASCE</name>
<dbReference type="InterPro" id="IPR018620">
    <property type="entry name" value="Ubiquitin3-bd_protein_But2_C"/>
</dbReference>
<reference evidence="9 10" key="1">
    <citation type="journal article" date="2023" name="G3 (Bethesda)">
        <title>A chromosome-level genome assembly of Zasmidium syzygii isolated from banana leaves.</title>
        <authorList>
            <person name="van Westerhoven A.C."/>
            <person name="Mehrabi R."/>
            <person name="Talebi R."/>
            <person name="Steentjes M.B.F."/>
            <person name="Corcolon B."/>
            <person name="Chong P.A."/>
            <person name="Kema G.H.J."/>
            <person name="Seidl M.F."/>
        </authorList>
    </citation>
    <scope>NUCLEOTIDE SEQUENCE [LARGE SCALE GENOMIC DNA]</scope>
    <source>
        <strain evidence="9 10">P124</strain>
    </source>
</reference>
<evidence type="ECO:0000259" key="8">
    <source>
        <dbReference type="Pfam" id="PF09792"/>
    </source>
</evidence>
<organism evidence="9 10">
    <name type="scientific">Zasmidium cellare</name>
    <name type="common">Wine cellar mold</name>
    <name type="synonym">Racodium cellare</name>
    <dbReference type="NCBI Taxonomy" id="395010"/>
    <lineage>
        <taxon>Eukaryota</taxon>
        <taxon>Fungi</taxon>
        <taxon>Dikarya</taxon>
        <taxon>Ascomycota</taxon>
        <taxon>Pezizomycotina</taxon>
        <taxon>Dothideomycetes</taxon>
        <taxon>Dothideomycetidae</taxon>
        <taxon>Mycosphaerellales</taxon>
        <taxon>Mycosphaerellaceae</taxon>
        <taxon>Zasmidium</taxon>
    </lineage>
</organism>
<feature type="compositionally biased region" description="Low complexity" evidence="6">
    <location>
        <begin position="312"/>
        <end position="334"/>
    </location>
</feature>
<dbReference type="Gene3D" id="3.20.20.80">
    <property type="entry name" value="Glycosidases"/>
    <property type="match status" value="1"/>
</dbReference>
<feature type="region of interest" description="Disordered" evidence="6">
    <location>
        <begin position="309"/>
        <end position="377"/>
    </location>
</feature>
<comment type="catalytic activity">
    <reaction evidence="1">
        <text>Hydrolysis of (1-&gt;3)-beta-D-glucosidic linkages in (1-&gt;3)-beta-D-glucans.</text>
        <dbReference type="EC" id="3.2.1.39"/>
    </reaction>
</comment>
<dbReference type="InterPro" id="IPR050732">
    <property type="entry name" value="Beta-glucan_modifiers"/>
</dbReference>
<comment type="similarity">
    <text evidence="3">Belongs to the glycosyl hydrolase 17 family.</text>
</comment>
<dbReference type="Pfam" id="PF09792">
    <property type="entry name" value="But2"/>
    <property type="match status" value="1"/>
</dbReference>
<evidence type="ECO:0000256" key="5">
    <source>
        <dbReference type="ARBA" id="ARBA00022801"/>
    </source>
</evidence>
<feature type="compositionally biased region" description="Low complexity" evidence="6">
    <location>
        <begin position="352"/>
        <end position="369"/>
    </location>
</feature>
<sequence>MRSFAILSLASAAAAQIRGFNYGATNNDGSVRAQSDFEAEFNRAKSLQGTSGFTSGRLYTMIQGNTADTVTSAIPAAINTKTTLLLGLWASAGQDAFNNEITALKNAISQYGSDFTSLIAGISVGSEDLYRVTPTGIENKSGAGSTPDALVSYIGQVRSAIANTPASGAKVGHVDTWTAWTNGSNVAVINAVDWLGVDGYPYFQTVNENSIDNAANLFFESYNATVGVAQGKEVWVTETGYPVSGPTSGQAVASVANAETYWQEVACRLLGSVNTWWYTLYDPQASGAVSFGLVGPNLNSEPLYNLACSGKPSSSSSSGPAPTSTAVAPTQPTTKPAETASSIATTPEKESSAPTTAPAVSTPAVAPPANGGKTKTDYQTTLITITSCSGGCPKETATAPSTPPQSSAAAPPPSSGNGKSCPTNLSGTYEYPHLIVPVSSSSPNTAQGTSYNGKLSPSESSIFNFDIPASYAGKTCSLVFLFPEQKDLETSSFTFNNKGGIKVEELTGPATEQTTYANAPAKSGLSQTIGSVAPGNSYLVFSHECAAGTRKGFEFESTGGLELEFFQDYNPSPIGAYITVC</sequence>
<dbReference type="PANTHER" id="PTHR16631:SF13">
    <property type="entry name" value="GLUCAN ENDO-1,3-BETA-GLUCOSIDASE EGLC-RELATED"/>
    <property type="match status" value="1"/>
</dbReference>
<keyword evidence="10" id="KW-1185">Reference proteome</keyword>
<comment type="subcellular location">
    <subcellularLocation>
        <location evidence="2">Cell envelope</location>
    </subcellularLocation>
</comment>
<protein>
    <recommendedName>
        <fullName evidence="4">glucan endo-1,3-beta-D-glucosidase</fullName>
        <ecNumber evidence="4">3.2.1.39</ecNumber>
    </recommendedName>
</protein>